<gene>
    <name evidence="2" type="ORF">SPIL2461_LOCUS20832</name>
</gene>
<comment type="caution">
    <text evidence="2">The sequence shown here is derived from an EMBL/GenBank/DDBJ whole genome shotgun (WGS) entry which is preliminary data.</text>
</comment>
<name>A0A812XJA6_SYMPI</name>
<feature type="region of interest" description="Disordered" evidence="1">
    <location>
        <begin position="167"/>
        <end position="188"/>
    </location>
</feature>
<accession>A0A812XJA6</accession>
<sequence>MSDTKWGFDTNYGHRTLPFKWQSSNGFHFYEDSPLTKKNFRPAHLPALRSDFLPMGTHYGERSQNPRWAMSSYGCHRNLVWDDSLRMPRNPFPGKPSREMSYIKEPSPEGLVSTPRRLAQWDMQRLARGSGTPLKKPMTPLLPGLPEVKKLAMQAEQELSTALDKLQEEIPASVDPPKRIPPSESIFA</sequence>
<dbReference type="AlphaFoldDB" id="A0A812XJA6"/>
<protein>
    <submittedName>
        <fullName evidence="2">Uncharacterized protein</fullName>
    </submittedName>
</protein>
<reference evidence="2" key="1">
    <citation type="submission" date="2021-02" db="EMBL/GenBank/DDBJ databases">
        <authorList>
            <person name="Dougan E. K."/>
            <person name="Rhodes N."/>
            <person name="Thang M."/>
            <person name="Chan C."/>
        </authorList>
    </citation>
    <scope>NUCLEOTIDE SEQUENCE</scope>
</reference>
<keyword evidence="3" id="KW-1185">Reference proteome</keyword>
<organism evidence="2 3">
    <name type="scientific">Symbiodinium pilosum</name>
    <name type="common">Dinoflagellate</name>
    <dbReference type="NCBI Taxonomy" id="2952"/>
    <lineage>
        <taxon>Eukaryota</taxon>
        <taxon>Sar</taxon>
        <taxon>Alveolata</taxon>
        <taxon>Dinophyceae</taxon>
        <taxon>Suessiales</taxon>
        <taxon>Symbiodiniaceae</taxon>
        <taxon>Symbiodinium</taxon>
    </lineage>
</organism>
<dbReference type="EMBL" id="CAJNIZ010045693">
    <property type="protein sequence ID" value="CAE7727397.1"/>
    <property type="molecule type" value="Genomic_DNA"/>
</dbReference>
<evidence type="ECO:0000313" key="2">
    <source>
        <dbReference type="EMBL" id="CAE7727397.1"/>
    </source>
</evidence>
<evidence type="ECO:0000256" key="1">
    <source>
        <dbReference type="SAM" id="MobiDB-lite"/>
    </source>
</evidence>
<evidence type="ECO:0000313" key="3">
    <source>
        <dbReference type="Proteomes" id="UP000649617"/>
    </source>
</evidence>
<dbReference type="OrthoDB" id="427990at2759"/>
<proteinExistence type="predicted"/>
<dbReference type="Proteomes" id="UP000649617">
    <property type="component" value="Unassembled WGS sequence"/>
</dbReference>